<evidence type="ECO:0000313" key="11">
    <source>
        <dbReference type="Proteomes" id="UP001187471"/>
    </source>
</evidence>
<feature type="transmembrane region" description="Helical" evidence="9">
    <location>
        <begin position="71"/>
        <end position="90"/>
    </location>
</feature>
<keyword evidence="5 9" id="KW-1133">Transmembrane helix</keyword>
<evidence type="ECO:0000313" key="10">
    <source>
        <dbReference type="EMBL" id="KAK2976021.1"/>
    </source>
</evidence>
<comment type="similarity">
    <text evidence="2">Belongs to the NRAMP (TC 2.A.55) family.</text>
</comment>
<accession>A0AA88UBJ9</accession>
<dbReference type="InterPro" id="IPR001046">
    <property type="entry name" value="NRAMP_fam"/>
</dbReference>
<dbReference type="GO" id="GO:0015086">
    <property type="term" value="F:cadmium ion transmembrane transporter activity"/>
    <property type="evidence" value="ECO:0007669"/>
    <property type="project" value="TreeGrafter"/>
</dbReference>
<dbReference type="PANTHER" id="PTHR11706">
    <property type="entry name" value="SOLUTE CARRIER PROTEIN FAMILY 11 MEMBER"/>
    <property type="match status" value="1"/>
</dbReference>
<comment type="caution">
    <text evidence="10">The sequence shown here is derived from an EMBL/GenBank/DDBJ whole genome shotgun (WGS) entry which is preliminary data.</text>
</comment>
<dbReference type="Proteomes" id="UP001187471">
    <property type="component" value="Unassembled WGS sequence"/>
</dbReference>
<evidence type="ECO:0000256" key="2">
    <source>
        <dbReference type="ARBA" id="ARBA00009965"/>
    </source>
</evidence>
<dbReference type="PANTHER" id="PTHR11706:SF77">
    <property type="entry name" value="METAL TRANSPORTER NRAMP5"/>
    <property type="match status" value="1"/>
</dbReference>
<dbReference type="Pfam" id="PF01566">
    <property type="entry name" value="Nramp"/>
    <property type="match status" value="1"/>
</dbReference>
<dbReference type="GO" id="GO:0034755">
    <property type="term" value="P:iron ion transmembrane transport"/>
    <property type="evidence" value="ECO:0007669"/>
    <property type="project" value="TreeGrafter"/>
</dbReference>
<keyword evidence="6" id="KW-0406">Ion transport</keyword>
<keyword evidence="7 9" id="KW-0472">Membrane</keyword>
<dbReference type="AlphaFoldDB" id="A0AA88UBJ9"/>
<evidence type="ECO:0000256" key="1">
    <source>
        <dbReference type="ARBA" id="ARBA00004141"/>
    </source>
</evidence>
<feature type="region of interest" description="Disordered" evidence="8">
    <location>
        <begin position="15"/>
        <end position="42"/>
    </location>
</feature>
<sequence>MASLQQEHREIGGSNRIVAVDATPPPSTTANNYKDSDDQEHPNHLQSPIFGTQCVIVETGLQAGASHRYELLWTILIGFTFALIIQSLAANIGVSTGKHLAEICKAEYPRYVCYCLWFLAEISVIAADIPEGMNLYHFLFVYANDFC</sequence>
<name>A0AA88UBJ9_9ASTE</name>
<reference evidence="10" key="1">
    <citation type="submission" date="2022-12" db="EMBL/GenBank/DDBJ databases">
        <title>Draft genome assemblies for two species of Escallonia (Escalloniales).</title>
        <authorList>
            <person name="Chanderbali A."/>
            <person name="Dervinis C."/>
            <person name="Anghel I."/>
            <person name="Soltis D."/>
            <person name="Soltis P."/>
            <person name="Zapata F."/>
        </authorList>
    </citation>
    <scope>NUCLEOTIDE SEQUENCE</scope>
    <source>
        <strain evidence="10">UCBG92.1500</strain>
        <tissue evidence="10">Leaf</tissue>
    </source>
</reference>
<keyword evidence="3" id="KW-0813">Transport</keyword>
<keyword evidence="4 9" id="KW-0812">Transmembrane</keyword>
<evidence type="ECO:0000256" key="9">
    <source>
        <dbReference type="SAM" id="Phobius"/>
    </source>
</evidence>
<protein>
    <submittedName>
        <fullName evidence="10">Uncharacterized protein</fullName>
    </submittedName>
</protein>
<dbReference type="GO" id="GO:0005384">
    <property type="term" value="F:manganese ion transmembrane transporter activity"/>
    <property type="evidence" value="ECO:0007669"/>
    <property type="project" value="TreeGrafter"/>
</dbReference>
<comment type="subcellular location">
    <subcellularLocation>
        <location evidence="1">Membrane</location>
        <topology evidence="1">Multi-pass membrane protein</topology>
    </subcellularLocation>
</comment>
<evidence type="ECO:0000256" key="7">
    <source>
        <dbReference type="ARBA" id="ARBA00023136"/>
    </source>
</evidence>
<dbReference type="GO" id="GO:0005886">
    <property type="term" value="C:plasma membrane"/>
    <property type="evidence" value="ECO:0007669"/>
    <property type="project" value="TreeGrafter"/>
</dbReference>
<evidence type="ECO:0000256" key="8">
    <source>
        <dbReference type="SAM" id="MobiDB-lite"/>
    </source>
</evidence>
<evidence type="ECO:0000256" key="5">
    <source>
        <dbReference type="ARBA" id="ARBA00022989"/>
    </source>
</evidence>
<evidence type="ECO:0000256" key="4">
    <source>
        <dbReference type="ARBA" id="ARBA00022692"/>
    </source>
</evidence>
<gene>
    <name evidence="10" type="ORF">RJ640_011808</name>
</gene>
<organism evidence="10 11">
    <name type="scientific">Escallonia rubra</name>
    <dbReference type="NCBI Taxonomy" id="112253"/>
    <lineage>
        <taxon>Eukaryota</taxon>
        <taxon>Viridiplantae</taxon>
        <taxon>Streptophyta</taxon>
        <taxon>Embryophyta</taxon>
        <taxon>Tracheophyta</taxon>
        <taxon>Spermatophyta</taxon>
        <taxon>Magnoliopsida</taxon>
        <taxon>eudicotyledons</taxon>
        <taxon>Gunneridae</taxon>
        <taxon>Pentapetalae</taxon>
        <taxon>asterids</taxon>
        <taxon>campanulids</taxon>
        <taxon>Escalloniales</taxon>
        <taxon>Escalloniaceae</taxon>
        <taxon>Escallonia</taxon>
    </lineage>
</organism>
<keyword evidence="11" id="KW-1185">Reference proteome</keyword>
<evidence type="ECO:0000256" key="3">
    <source>
        <dbReference type="ARBA" id="ARBA00022448"/>
    </source>
</evidence>
<evidence type="ECO:0000256" key="6">
    <source>
        <dbReference type="ARBA" id="ARBA00023065"/>
    </source>
</evidence>
<feature type="transmembrane region" description="Helical" evidence="9">
    <location>
        <begin position="111"/>
        <end position="129"/>
    </location>
</feature>
<proteinExistence type="inferred from homology"/>
<dbReference type="EMBL" id="JAVXUO010002127">
    <property type="protein sequence ID" value="KAK2976021.1"/>
    <property type="molecule type" value="Genomic_DNA"/>
</dbReference>